<dbReference type="Proteomes" id="UP000274756">
    <property type="component" value="Unassembled WGS sequence"/>
</dbReference>
<evidence type="ECO:0000256" key="7">
    <source>
        <dbReference type="SAM" id="Coils"/>
    </source>
</evidence>
<dbReference type="GO" id="GO:0005829">
    <property type="term" value="C:cytosol"/>
    <property type="evidence" value="ECO:0007669"/>
    <property type="project" value="TreeGrafter"/>
</dbReference>
<keyword evidence="6" id="KW-0206">Cytoskeleton</keyword>
<dbReference type="Pfam" id="PF02970">
    <property type="entry name" value="TBCA"/>
    <property type="match status" value="1"/>
</dbReference>
<keyword evidence="7" id="KW-0175">Coiled coil</keyword>
<evidence type="ECO:0000256" key="6">
    <source>
        <dbReference type="RuleBase" id="RU364030"/>
    </source>
</evidence>
<dbReference type="OrthoDB" id="296187at2759"/>
<comment type="subcellular location">
    <subcellularLocation>
        <location evidence="6">Cytoplasm</location>
        <location evidence="6">Cytoskeleton</location>
    </subcellularLocation>
</comment>
<dbReference type="InterPro" id="IPR004226">
    <property type="entry name" value="TBCA"/>
</dbReference>
<dbReference type="EMBL" id="UYYG01001150">
    <property type="protein sequence ID" value="VDN54420.1"/>
    <property type="molecule type" value="Genomic_DNA"/>
</dbReference>
<keyword evidence="6" id="KW-0963">Cytoplasm</keyword>
<evidence type="ECO:0000313" key="10">
    <source>
        <dbReference type="Proteomes" id="UP000274756"/>
    </source>
</evidence>
<dbReference type="GO" id="GO:0005874">
    <property type="term" value="C:microtubule"/>
    <property type="evidence" value="ECO:0007669"/>
    <property type="project" value="UniProtKB-KW"/>
</dbReference>
<evidence type="ECO:0000256" key="4">
    <source>
        <dbReference type="ARBA" id="ARBA00023186"/>
    </source>
</evidence>
<dbReference type="STRING" id="318479.A0A0N4U0F5"/>
<evidence type="ECO:0000256" key="5">
    <source>
        <dbReference type="ARBA" id="ARBA00026055"/>
    </source>
</evidence>
<reference evidence="11" key="1">
    <citation type="submission" date="2017-02" db="UniProtKB">
        <authorList>
            <consortium name="WormBaseParasite"/>
        </authorList>
    </citation>
    <scope>IDENTIFICATION</scope>
</reference>
<comment type="function">
    <text evidence="1">Tubulin-folding protein; involved in the early step of the tubulin folding pathway.</text>
</comment>
<comment type="subunit">
    <text evidence="5 6">Supercomplex made of cofactors A to E. Cofactors A and D function by capturing and stabilizing tubulin in a quasi-native conformation. Cofactor E binds to the cofactor D-tubulin complex; interaction with cofactor C then causes the release of tubulin polypeptides that are committed to the native state.</text>
</comment>
<dbReference type="SUPFAM" id="SSF46988">
    <property type="entry name" value="Tubulin chaperone cofactor A"/>
    <property type="match status" value="1"/>
</dbReference>
<keyword evidence="10" id="KW-1185">Reference proteome</keyword>
<dbReference type="PANTHER" id="PTHR21500:SF0">
    <property type="entry name" value="TUBULIN-SPECIFIC CHAPERONE A"/>
    <property type="match status" value="1"/>
</dbReference>
<evidence type="ECO:0000313" key="8">
    <source>
        <dbReference type="EMBL" id="VDN54420.1"/>
    </source>
</evidence>
<feature type="coiled-coil region" evidence="7">
    <location>
        <begin position="17"/>
        <end position="44"/>
    </location>
</feature>
<dbReference type="AlphaFoldDB" id="A0A0N4U0F5"/>
<accession>A0A0N4U0F5</accession>
<organism evidence="9 11">
    <name type="scientific">Dracunculus medinensis</name>
    <name type="common">Guinea worm</name>
    <dbReference type="NCBI Taxonomy" id="318479"/>
    <lineage>
        <taxon>Eukaryota</taxon>
        <taxon>Metazoa</taxon>
        <taxon>Ecdysozoa</taxon>
        <taxon>Nematoda</taxon>
        <taxon>Chromadorea</taxon>
        <taxon>Rhabditida</taxon>
        <taxon>Spirurina</taxon>
        <taxon>Dracunculoidea</taxon>
        <taxon>Dracunculidae</taxon>
        <taxon>Dracunculus</taxon>
    </lineage>
</organism>
<dbReference type="GO" id="GO:0007021">
    <property type="term" value="P:tubulin complex assembly"/>
    <property type="evidence" value="ECO:0007669"/>
    <property type="project" value="UniProtKB-UniRule"/>
</dbReference>
<dbReference type="WBParaSite" id="DME_0000003301-mRNA-1">
    <property type="protein sequence ID" value="DME_0000003301-mRNA-1"/>
    <property type="gene ID" value="DME_0000003301"/>
</dbReference>
<evidence type="ECO:0000256" key="3">
    <source>
        <dbReference type="ARBA" id="ARBA00015002"/>
    </source>
</evidence>
<keyword evidence="6" id="KW-0493">Microtubule</keyword>
<evidence type="ECO:0000313" key="9">
    <source>
        <dbReference type="Proteomes" id="UP000038040"/>
    </source>
</evidence>
<reference evidence="8 10" key="2">
    <citation type="submission" date="2018-11" db="EMBL/GenBank/DDBJ databases">
        <authorList>
            <consortium name="Pathogen Informatics"/>
        </authorList>
    </citation>
    <scope>NUCLEOTIDE SEQUENCE [LARGE SCALE GENOMIC DNA]</scope>
</reference>
<keyword evidence="4 6" id="KW-0143">Chaperone</keyword>
<dbReference type="GO" id="GO:0048487">
    <property type="term" value="F:beta-tubulin binding"/>
    <property type="evidence" value="ECO:0007669"/>
    <property type="project" value="InterPro"/>
</dbReference>
<dbReference type="Proteomes" id="UP000038040">
    <property type="component" value="Unplaced"/>
</dbReference>
<dbReference type="GO" id="GO:0007023">
    <property type="term" value="P:post-chaperonin tubulin folding pathway"/>
    <property type="evidence" value="ECO:0007669"/>
    <property type="project" value="UniProtKB-UniRule"/>
</dbReference>
<evidence type="ECO:0000313" key="11">
    <source>
        <dbReference type="WBParaSite" id="DME_0000003301-mRNA-1"/>
    </source>
</evidence>
<proteinExistence type="inferred from homology"/>
<dbReference type="PANTHER" id="PTHR21500">
    <property type="entry name" value="TUBULIN-SPECIFIC CHAPERONE A"/>
    <property type="match status" value="1"/>
</dbReference>
<protein>
    <recommendedName>
        <fullName evidence="3 6">Tubulin-specific chaperone A</fullName>
    </recommendedName>
</protein>
<name>A0A0N4U0F5_DRAME</name>
<dbReference type="Gene3D" id="1.20.58.90">
    <property type="match status" value="1"/>
</dbReference>
<evidence type="ECO:0000256" key="1">
    <source>
        <dbReference type="ARBA" id="ARBA00003046"/>
    </source>
</evidence>
<sequence length="89" mass="10018">MTSESVLKLVGIKTGVVKRLYKELAAYEKEVEKETVELEKLKTESSSDEFRIKKQAELLQLVDSNMILLEGTDQLNAAMEQINAKISSN</sequence>
<gene>
    <name evidence="8" type="ORF">DME_LOCUS4393</name>
</gene>
<comment type="similarity">
    <text evidence="2 6">Belongs to the TBCA family.</text>
</comment>
<dbReference type="InterPro" id="IPR036126">
    <property type="entry name" value="TBCA_sf"/>
</dbReference>
<evidence type="ECO:0000256" key="2">
    <source>
        <dbReference type="ARBA" id="ARBA00006806"/>
    </source>
</evidence>